<name>A0A200R8J3_MACCD</name>
<feature type="domain" description="EH" evidence="1">
    <location>
        <begin position="18"/>
        <end position="57"/>
    </location>
</feature>
<sequence length="130" mass="14746">MGGENQAAQIHRVVDDLFEEYFRRADLDQDGRISSVEQVIFFRGFDLPMQQLGQVWDGVRVKNEMELYGYLGREAFYDALKLVTVLQSGRELTLDVVVETLYGPDSAKIVNPAAQVISHDLLRKGCPRLV</sequence>
<comment type="caution">
    <text evidence="3">The sequence shown here is derived from an EMBL/GenBank/DDBJ whole genome shotgun (WGS) entry which is preliminary data.</text>
</comment>
<dbReference type="InterPro" id="IPR011992">
    <property type="entry name" value="EF-hand-dom_pair"/>
</dbReference>
<dbReference type="PANTHER" id="PTHR11216">
    <property type="entry name" value="EH DOMAIN"/>
    <property type="match status" value="1"/>
</dbReference>
<dbReference type="AlphaFoldDB" id="A0A200R8J3"/>
<dbReference type="InParanoid" id="A0A200R8J3"/>
<dbReference type="PANTHER" id="PTHR11216:SF161">
    <property type="entry name" value="CALCIUM-BINDING EF HAND FAMILY PROTEIN"/>
    <property type="match status" value="1"/>
</dbReference>
<dbReference type="OrthoDB" id="1716136at2759"/>
<dbReference type="GO" id="GO:0005737">
    <property type="term" value="C:cytoplasm"/>
    <property type="evidence" value="ECO:0007669"/>
    <property type="project" value="TreeGrafter"/>
</dbReference>
<dbReference type="GO" id="GO:0005634">
    <property type="term" value="C:nucleus"/>
    <property type="evidence" value="ECO:0007669"/>
    <property type="project" value="TreeGrafter"/>
</dbReference>
<dbReference type="GO" id="GO:0005886">
    <property type="term" value="C:plasma membrane"/>
    <property type="evidence" value="ECO:0007669"/>
    <property type="project" value="TreeGrafter"/>
</dbReference>
<dbReference type="GO" id="GO:0005509">
    <property type="term" value="F:calcium ion binding"/>
    <property type="evidence" value="ECO:0007669"/>
    <property type="project" value="InterPro"/>
</dbReference>
<dbReference type="InterPro" id="IPR000261">
    <property type="entry name" value="EH_dom"/>
</dbReference>
<dbReference type="SUPFAM" id="SSF47473">
    <property type="entry name" value="EF-hand"/>
    <property type="match status" value="1"/>
</dbReference>
<gene>
    <name evidence="3" type="ORF">BVC80_703g5</name>
</gene>
<dbReference type="STRING" id="56857.A0A200R8J3"/>
<keyword evidence="4" id="KW-1185">Reference proteome</keyword>
<feature type="domain" description="EF-hand" evidence="2">
    <location>
        <begin position="13"/>
        <end position="48"/>
    </location>
</feature>
<evidence type="ECO:0000259" key="2">
    <source>
        <dbReference type="PROSITE" id="PS50222"/>
    </source>
</evidence>
<evidence type="ECO:0000259" key="1">
    <source>
        <dbReference type="PROSITE" id="PS50031"/>
    </source>
</evidence>
<dbReference type="GO" id="GO:0016197">
    <property type="term" value="P:endosomal transport"/>
    <property type="evidence" value="ECO:0007669"/>
    <property type="project" value="TreeGrafter"/>
</dbReference>
<dbReference type="EMBL" id="MVGT01000289">
    <property type="protein sequence ID" value="OVA19047.1"/>
    <property type="molecule type" value="Genomic_DNA"/>
</dbReference>
<dbReference type="Gene3D" id="1.10.238.10">
    <property type="entry name" value="EF-hand"/>
    <property type="match status" value="1"/>
</dbReference>
<dbReference type="PROSITE" id="PS50222">
    <property type="entry name" value="EF_HAND_2"/>
    <property type="match status" value="1"/>
</dbReference>
<dbReference type="InterPro" id="IPR002048">
    <property type="entry name" value="EF_hand_dom"/>
</dbReference>
<dbReference type="OMA" id="AAQVISH"/>
<accession>A0A200R8J3</accession>
<reference evidence="3 4" key="1">
    <citation type="journal article" date="2017" name="Mol. Plant">
        <title>The Genome of Medicinal Plant Macleaya cordata Provides New Insights into Benzylisoquinoline Alkaloids Metabolism.</title>
        <authorList>
            <person name="Liu X."/>
            <person name="Liu Y."/>
            <person name="Huang P."/>
            <person name="Ma Y."/>
            <person name="Qing Z."/>
            <person name="Tang Q."/>
            <person name="Cao H."/>
            <person name="Cheng P."/>
            <person name="Zheng Y."/>
            <person name="Yuan Z."/>
            <person name="Zhou Y."/>
            <person name="Liu J."/>
            <person name="Tang Z."/>
            <person name="Zhuo Y."/>
            <person name="Zhang Y."/>
            <person name="Yu L."/>
            <person name="Huang J."/>
            <person name="Yang P."/>
            <person name="Peng Q."/>
            <person name="Zhang J."/>
            <person name="Jiang W."/>
            <person name="Zhang Z."/>
            <person name="Lin K."/>
            <person name="Ro D.K."/>
            <person name="Chen X."/>
            <person name="Xiong X."/>
            <person name="Shang Y."/>
            <person name="Huang S."/>
            <person name="Zeng J."/>
        </authorList>
    </citation>
    <scope>NUCLEOTIDE SEQUENCE [LARGE SCALE GENOMIC DNA]</scope>
    <source>
        <strain evidence="4">cv. BLH2017</strain>
        <tissue evidence="3">Root</tissue>
    </source>
</reference>
<evidence type="ECO:0000313" key="3">
    <source>
        <dbReference type="EMBL" id="OVA19047.1"/>
    </source>
</evidence>
<evidence type="ECO:0000313" key="4">
    <source>
        <dbReference type="Proteomes" id="UP000195402"/>
    </source>
</evidence>
<dbReference type="Pfam" id="PF12763">
    <property type="entry name" value="EH"/>
    <property type="match status" value="1"/>
</dbReference>
<dbReference type="GO" id="GO:0006897">
    <property type="term" value="P:endocytosis"/>
    <property type="evidence" value="ECO:0007669"/>
    <property type="project" value="TreeGrafter"/>
</dbReference>
<dbReference type="PROSITE" id="PS50031">
    <property type="entry name" value="EH"/>
    <property type="match status" value="1"/>
</dbReference>
<proteinExistence type="predicted"/>
<dbReference type="Proteomes" id="UP000195402">
    <property type="component" value="Unassembled WGS sequence"/>
</dbReference>
<organism evidence="3 4">
    <name type="scientific">Macleaya cordata</name>
    <name type="common">Five-seeded plume-poppy</name>
    <name type="synonym">Bocconia cordata</name>
    <dbReference type="NCBI Taxonomy" id="56857"/>
    <lineage>
        <taxon>Eukaryota</taxon>
        <taxon>Viridiplantae</taxon>
        <taxon>Streptophyta</taxon>
        <taxon>Embryophyta</taxon>
        <taxon>Tracheophyta</taxon>
        <taxon>Spermatophyta</taxon>
        <taxon>Magnoliopsida</taxon>
        <taxon>Ranunculales</taxon>
        <taxon>Papaveraceae</taxon>
        <taxon>Papaveroideae</taxon>
        <taxon>Macleaya</taxon>
    </lineage>
</organism>
<protein>
    <submittedName>
        <fullName evidence="3">EPS15 homology (EH)</fullName>
    </submittedName>
</protein>
<dbReference type="CDD" id="cd00052">
    <property type="entry name" value="EH"/>
    <property type="match status" value="1"/>
</dbReference>